<comment type="caution">
    <text evidence="6">Lacks conserved residue(s) required for the propagation of feature annotation.</text>
</comment>
<proteinExistence type="predicted"/>
<evidence type="ECO:0000259" key="7">
    <source>
        <dbReference type="PROSITE" id="PS50026"/>
    </source>
</evidence>
<keyword evidence="9" id="KW-1185">Reference proteome</keyword>
<dbReference type="EMBL" id="JAODUO010000336">
    <property type="protein sequence ID" value="KAK2182793.1"/>
    <property type="molecule type" value="Genomic_DNA"/>
</dbReference>
<dbReference type="PROSITE" id="PS00022">
    <property type="entry name" value="EGF_1"/>
    <property type="match status" value="1"/>
</dbReference>
<dbReference type="InterPro" id="IPR001881">
    <property type="entry name" value="EGF-like_Ca-bd_dom"/>
</dbReference>
<sequence length="187" mass="20573">MRYDILVSEVDECARSPCRNGATCTNAGISYTCHCVASFMGKNCEIVAFTAIAKGYRDFGDCAVFTDGKRKTCAEVTSSTNPLDFVLRANVSRCQNEARIRLVMKDGDCSDKNQVHVATMEKSVGTGPFDGNFLRCELTKTEKPGGDISLCSFCCQCPTRGCDFVFVRIFGRYGPVRSLCEVELIYP</sequence>
<dbReference type="GO" id="GO:0005509">
    <property type="term" value="F:calcium ion binding"/>
    <property type="evidence" value="ECO:0007669"/>
    <property type="project" value="InterPro"/>
</dbReference>
<keyword evidence="5" id="KW-0325">Glycoprotein</keyword>
<dbReference type="PROSITE" id="PS50026">
    <property type="entry name" value="EGF_3"/>
    <property type="match status" value="1"/>
</dbReference>
<gene>
    <name evidence="8" type="ORF">NP493_336g03060</name>
</gene>
<evidence type="ECO:0000256" key="3">
    <source>
        <dbReference type="ARBA" id="ARBA00022737"/>
    </source>
</evidence>
<evidence type="ECO:0000313" key="8">
    <source>
        <dbReference type="EMBL" id="KAK2182793.1"/>
    </source>
</evidence>
<evidence type="ECO:0000256" key="6">
    <source>
        <dbReference type="PROSITE-ProRule" id="PRU00076"/>
    </source>
</evidence>
<accession>A0AAD9L3N8</accession>
<evidence type="ECO:0000256" key="2">
    <source>
        <dbReference type="ARBA" id="ARBA00022729"/>
    </source>
</evidence>
<dbReference type="FunFam" id="2.10.25.10:FF:000321">
    <property type="entry name" value="Protein delta homolog 1"/>
    <property type="match status" value="1"/>
</dbReference>
<keyword evidence="1 6" id="KW-0245">EGF-like domain</keyword>
<dbReference type="SUPFAM" id="SSF57196">
    <property type="entry name" value="EGF/Laminin"/>
    <property type="match status" value="1"/>
</dbReference>
<dbReference type="Pfam" id="PF00008">
    <property type="entry name" value="EGF"/>
    <property type="match status" value="1"/>
</dbReference>
<feature type="disulfide bond" evidence="6">
    <location>
        <begin position="35"/>
        <end position="44"/>
    </location>
</feature>
<evidence type="ECO:0000256" key="1">
    <source>
        <dbReference type="ARBA" id="ARBA00022536"/>
    </source>
</evidence>
<evidence type="ECO:0000256" key="5">
    <source>
        <dbReference type="ARBA" id="ARBA00023180"/>
    </source>
</evidence>
<dbReference type="SMART" id="SM00181">
    <property type="entry name" value="EGF"/>
    <property type="match status" value="1"/>
</dbReference>
<dbReference type="SMART" id="SM00179">
    <property type="entry name" value="EGF_CA"/>
    <property type="match status" value="1"/>
</dbReference>
<dbReference type="PROSITE" id="PS00010">
    <property type="entry name" value="ASX_HYDROXYL"/>
    <property type="match status" value="1"/>
</dbReference>
<name>A0AAD9L3N8_RIDPI</name>
<dbReference type="CDD" id="cd00054">
    <property type="entry name" value="EGF_CA"/>
    <property type="match status" value="1"/>
</dbReference>
<keyword evidence="4 6" id="KW-1015">Disulfide bond</keyword>
<feature type="domain" description="EGF-like" evidence="7">
    <location>
        <begin position="9"/>
        <end position="45"/>
    </location>
</feature>
<dbReference type="InterPro" id="IPR000152">
    <property type="entry name" value="EGF-type_Asp/Asn_hydroxyl_site"/>
</dbReference>
<dbReference type="PRINTS" id="PR00010">
    <property type="entry name" value="EGFBLOOD"/>
</dbReference>
<dbReference type="PROSITE" id="PS01187">
    <property type="entry name" value="EGF_CA"/>
    <property type="match status" value="1"/>
</dbReference>
<evidence type="ECO:0000313" key="9">
    <source>
        <dbReference type="Proteomes" id="UP001209878"/>
    </source>
</evidence>
<keyword evidence="2" id="KW-0732">Signal</keyword>
<organism evidence="8 9">
    <name type="scientific">Ridgeia piscesae</name>
    <name type="common">Tubeworm</name>
    <dbReference type="NCBI Taxonomy" id="27915"/>
    <lineage>
        <taxon>Eukaryota</taxon>
        <taxon>Metazoa</taxon>
        <taxon>Spiralia</taxon>
        <taxon>Lophotrochozoa</taxon>
        <taxon>Annelida</taxon>
        <taxon>Polychaeta</taxon>
        <taxon>Sedentaria</taxon>
        <taxon>Canalipalpata</taxon>
        <taxon>Sabellida</taxon>
        <taxon>Siboglinidae</taxon>
        <taxon>Ridgeia</taxon>
    </lineage>
</organism>
<keyword evidence="3" id="KW-0677">Repeat</keyword>
<dbReference type="InterPro" id="IPR000742">
    <property type="entry name" value="EGF"/>
</dbReference>
<comment type="caution">
    <text evidence="8">The sequence shown here is derived from an EMBL/GenBank/DDBJ whole genome shotgun (WGS) entry which is preliminary data.</text>
</comment>
<reference evidence="8" key="1">
    <citation type="journal article" date="2023" name="Mol. Biol. Evol.">
        <title>Third-Generation Sequencing Reveals the Adaptive Role of the Epigenome in Three Deep-Sea Polychaetes.</title>
        <authorList>
            <person name="Perez M."/>
            <person name="Aroh O."/>
            <person name="Sun Y."/>
            <person name="Lan Y."/>
            <person name="Juniper S.K."/>
            <person name="Young C.R."/>
            <person name="Angers B."/>
            <person name="Qian P.Y."/>
        </authorList>
    </citation>
    <scope>NUCLEOTIDE SEQUENCE</scope>
    <source>
        <strain evidence="8">R07B-5</strain>
    </source>
</reference>
<dbReference type="AlphaFoldDB" id="A0AAD9L3N8"/>
<protein>
    <recommendedName>
        <fullName evidence="7">EGF-like domain-containing protein</fullName>
    </recommendedName>
</protein>
<dbReference type="InterPro" id="IPR018097">
    <property type="entry name" value="EGF_Ca-bd_CS"/>
</dbReference>
<evidence type="ECO:0000256" key="4">
    <source>
        <dbReference type="ARBA" id="ARBA00023157"/>
    </source>
</evidence>
<dbReference type="Gene3D" id="2.10.25.10">
    <property type="entry name" value="Laminin"/>
    <property type="match status" value="1"/>
</dbReference>
<dbReference type="Proteomes" id="UP001209878">
    <property type="component" value="Unassembled WGS sequence"/>
</dbReference>